<dbReference type="InterPro" id="IPR038161">
    <property type="entry name" value="VirB9/CagX/TrbG_C_sf"/>
</dbReference>
<dbReference type="EMBL" id="KU963390">
    <property type="protein sequence ID" value="ANI75608.1"/>
    <property type="molecule type" value="Genomic_DNA"/>
</dbReference>
<dbReference type="Pfam" id="PF03524">
    <property type="entry name" value="CagX"/>
    <property type="match status" value="1"/>
</dbReference>
<organism evidence="4">
    <name type="scientific">Escherichia coli</name>
    <dbReference type="NCBI Taxonomy" id="562"/>
    <lineage>
        <taxon>Bacteria</taxon>
        <taxon>Pseudomonadati</taxon>
        <taxon>Pseudomonadota</taxon>
        <taxon>Gammaproteobacteria</taxon>
        <taxon>Enterobacterales</taxon>
        <taxon>Enterobacteriaceae</taxon>
        <taxon>Escherichia</taxon>
    </lineage>
</organism>
<sequence length="262" mass="29053">MKKILLAGCIAATLPGVANALNVPQPTSYDARIQEATYNPDDAVLVRVKAGTSTLIKLQDGEFITDDQAGMGFGDPDAWDVSVRGNNIFIRPIAEQPDTNVTLVSNKRTYVFFLQSVKGNPSWMVRFKYPKKYSASTTTVFKRPPCQSNGAYNANWNYQLQGKESFAPYEVWDDGRFTCFKFNPSSDLPMIYRVAGDGEEMLVNGNPDSDDNNIIVVQETNPEFVIRLGKKAVAVRSDTIKAMPSNRNGTTNGMIREIKSDE</sequence>
<keyword evidence="4" id="KW-0614">Plasmid</keyword>
<dbReference type="RefSeq" id="WP_079975749.1">
    <property type="nucleotide sequence ID" value="NZ_JAFBKO010000059.1"/>
</dbReference>
<name>A0A191T932_ECOLX</name>
<accession>A0A191T932</accession>
<proteinExistence type="inferred from homology"/>
<comment type="similarity">
    <text evidence="1">Belongs to the TrbG/VirB9 family.</text>
</comment>
<reference evidence="4" key="1">
    <citation type="submission" date="2016-03" db="EMBL/GenBank/DDBJ databases">
        <title>Resistome analysis of KPC-2-producing Escherichia coli ST224 strain isolated in Brazil using whole genome sequencing.</title>
        <authorList>
            <person name="Rossi I.G."/>
            <person name="Araujo B.F."/>
            <person name="Cerdeira L.T."/>
            <person name="Campos P.A."/>
            <person name="Royer S."/>
            <person name="Ferreira M.L."/>
            <person name="Batistao D.W.F."/>
            <person name="Souza T.A."/>
            <person name="Vancan S.I.S."/>
            <person name="Lincopan N."/>
            <person name="Gontijo-Filho P.P."/>
            <person name="Ribas R.M."/>
        </authorList>
    </citation>
    <scope>NUCLEOTIDE SEQUENCE</scope>
    <source>
        <strain evidence="4">ECO37</strain>
        <plasmid evidence="4">ECO37P2</plasmid>
    </source>
</reference>
<feature type="chain" id="PRO_5008247565" evidence="3">
    <location>
        <begin position="21"/>
        <end position="262"/>
    </location>
</feature>
<dbReference type="CDD" id="cd06911">
    <property type="entry name" value="VirB9_CagX_TrbG"/>
    <property type="match status" value="1"/>
</dbReference>
<geneLocation type="plasmid" evidence="4">
    <name>ECO37P2</name>
</geneLocation>
<dbReference type="Gene3D" id="2.60.40.2500">
    <property type="match status" value="1"/>
</dbReference>
<evidence type="ECO:0000256" key="2">
    <source>
        <dbReference type="ARBA" id="ARBA00022729"/>
    </source>
</evidence>
<dbReference type="InterPro" id="IPR033645">
    <property type="entry name" value="VirB9/CagX/TrbG_C"/>
</dbReference>
<evidence type="ECO:0000256" key="3">
    <source>
        <dbReference type="SAM" id="SignalP"/>
    </source>
</evidence>
<dbReference type="AlphaFoldDB" id="A0A191T932"/>
<keyword evidence="2 3" id="KW-0732">Signal</keyword>
<dbReference type="InterPro" id="IPR010258">
    <property type="entry name" value="Conjugal_tfr_TrbG/VirB9/CagX"/>
</dbReference>
<evidence type="ECO:0000256" key="1">
    <source>
        <dbReference type="ARBA" id="ARBA00006135"/>
    </source>
</evidence>
<protein>
    <submittedName>
        <fullName evidence="4">Conjugal transfer protein TraH</fullName>
    </submittedName>
</protein>
<evidence type="ECO:0000313" key="4">
    <source>
        <dbReference type="EMBL" id="ANI75608.1"/>
    </source>
</evidence>
<feature type="signal peptide" evidence="3">
    <location>
        <begin position="1"/>
        <end position="20"/>
    </location>
</feature>
<dbReference type="EMBL" id="KU963390">
    <property type="protein sequence ID" value="ANI75664.1"/>
    <property type="molecule type" value="Genomic_DNA"/>
</dbReference>